<reference evidence="3 4" key="1">
    <citation type="journal article" date="2015" name="Genome Biol. Evol.">
        <title>Comparative Genomics of a Bacterivorous Green Alga Reveals Evolutionary Causalities and Consequences of Phago-Mixotrophic Mode of Nutrition.</title>
        <authorList>
            <person name="Burns J.A."/>
            <person name="Paasch A."/>
            <person name="Narechania A."/>
            <person name="Kim E."/>
        </authorList>
    </citation>
    <scope>NUCLEOTIDE SEQUENCE [LARGE SCALE GENOMIC DNA]</scope>
    <source>
        <strain evidence="3">PLY_AMNH</strain>
    </source>
</reference>
<dbReference type="EMBL" id="LGRX02012356">
    <property type="protein sequence ID" value="KAK3267526.1"/>
    <property type="molecule type" value="Genomic_DNA"/>
</dbReference>
<evidence type="ECO:0000313" key="4">
    <source>
        <dbReference type="Proteomes" id="UP001190700"/>
    </source>
</evidence>
<feature type="region of interest" description="Disordered" evidence="2">
    <location>
        <begin position="223"/>
        <end position="335"/>
    </location>
</feature>
<dbReference type="Proteomes" id="UP001190700">
    <property type="component" value="Unassembled WGS sequence"/>
</dbReference>
<organism evidence="3 4">
    <name type="scientific">Cymbomonas tetramitiformis</name>
    <dbReference type="NCBI Taxonomy" id="36881"/>
    <lineage>
        <taxon>Eukaryota</taxon>
        <taxon>Viridiplantae</taxon>
        <taxon>Chlorophyta</taxon>
        <taxon>Pyramimonadophyceae</taxon>
        <taxon>Pyramimonadales</taxon>
        <taxon>Pyramimonadaceae</taxon>
        <taxon>Cymbomonas</taxon>
    </lineage>
</organism>
<evidence type="ECO:0000256" key="2">
    <source>
        <dbReference type="SAM" id="MobiDB-lite"/>
    </source>
</evidence>
<dbReference type="EMBL" id="LGRX02012356">
    <property type="protein sequence ID" value="KAK3267527.1"/>
    <property type="molecule type" value="Genomic_DNA"/>
</dbReference>
<dbReference type="InterPro" id="IPR038765">
    <property type="entry name" value="Papain-like_cys_pep_sf"/>
</dbReference>
<proteinExistence type="predicted"/>
<dbReference type="AlphaFoldDB" id="A0AAE0L0M1"/>
<protein>
    <recommendedName>
        <fullName evidence="5">Ubiquitin-like protease family profile domain-containing protein</fullName>
    </recommendedName>
</protein>
<feature type="compositionally biased region" description="Polar residues" evidence="2">
    <location>
        <begin position="315"/>
        <end position="330"/>
    </location>
</feature>
<comment type="caution">
    <text evidence="3">The sequence shown here is derived from an EMBL/GenBank/DDBJ whole genome shotgun (WGS) entry which is preliminary data.</text>
</comment>
<keyword evidence="4" id="KW-1185">Reference proteome</keyword>
<reference evidence="3" key="2">
    <citation type="submission" date="2023-06" db="EMBL/GenBank/DDBJ databases">
        <title>Long-read-based genome assembly of the green algal bacterivore Cymbomonas tetramitiformis.</title>
        <authorList>
            <person name="Gyaltshen Y."/>
            <person name="Rozenberg A."/>
            <person name="Paasch A."/>
            <person name="Burns J.A."/>
            <person name="Warring S."/>
            <person name="Larson R."/>
            <person name="Maurer-Alcala X."/>
            <person name="Dacks J."/>
            <person name="Kim E."/>
        </authorList>
    </citation>
    <scope>NUCLEOTIDE SEQUENCE</scope>
    <source>
        <strain evidence="3">PLY_AMNH</strain>
    </source>
</reference>
<feature type="compositionally biased region" description="Polar residues" evidence="2">
    <location>
        <begin position="271"/>
        <end position="283"/>
    </location>
</feature>
<evidence type="ECO:0000256" key="1">
    <source>
        <dbReference type="SAM" id="Coils"/>
    </source>
</evidence>
<dbReference type="SUPFAM" id="SSF54001">
    <property type="entry name" value="Cysteine proteinases"/>
    <property type="match status" value="1"/>
</dbReference>
<feature type="coiled-coil region" evidence="1">
    <location>
        <begin position="335"/>
        <end position="362"/>
    </location>
</feature>
<evidence type="ECO:0008006" key="5">
    <source>
        <dbReference type="Google" id="ProtNLM"/>
    </source>
</evidence>
<evidence type="ECO:0000313" key="3">
    <source>
        <dbReference type="EMBL" id="KAK3267527.1"/>
    </source>
</evidence>
<sequence>MILAWHRKVSGAAISPTTLESSLPHRSSDDAAKNENALSDNVCLRGSVRDLWLTDVHMFNGAQTFLAKLDMCPTFIPDGGDMKVYPMPLEWFVDLLEKLEKRKLRSGELKGAFDGKRSPTYSFTDGTHWRCVFIDGVHQKKIYTFDSLGEPNFPREVTTYLQRAFPGWSCESIAGRFQSDAHSCGLWVLAFQRQWLQYLVQTPAPQDSFKDFIGGWLQKEELDHEGEEPEFVAHPFGPPKEDCAPKQATTAAESETRAPASDAEDGPIRGASSQTPTSSGANTTEDDPMRGTSSQPPPGTRAGTSDPEPTDTDSRQNSGSNCETSGSSDLLQRLTRERDAKIDSIKKEIKDLEEEMAAEDFDSDLKDEYEEKLQELNRVLVPIHAFGSAIPNPGASEAPIRDPNIVTLSADAIRKLFKKGFLWKISGDGRVSGKVQLPVTQVCLQLLKQKGQWALMTMALWMGKDDAANWDEHAYQLDSSVLKQINRFAKEQNGVLTIDVPGLGRIDTEHTFVTCGDYPVLCVLSGEKDLGVKSEKDNVFNDETKEERRKPLALFDLDTRKWKELHNGFWLCTEYDSGCTAGCNGGKCRACQHKENIKQGKHGGRCVDLGKTDTIRTLSNRFGPCFPKTLQVLNGLEQYDIDKPLQDLPADWTAKSSLRGGNSPPPRQLVVVRNNIFGRSGMYPEKLTPGGVETMAICILHEPKCIVKKFIKKLYQRCVDDKLEGAFFDFFERIDVKITACDKEKTKNNYKKLGEQLERSQRDQNEMFTSNGGGRWQRPSERAPENLWANEVVKDSAELEQILIWQILRMDELINPQCPTLKRLRATAYSANLLQVDDVLQVEGLPAWLIQYLNDNKDDGFRTRDRITKNPTQLCLLLEFEKHGLRWKTMAENGYLREELDLIAQAAAASNLSEIQMFPQRCACSDAPLVVRLFKRTLNVSPGVLRGHNAKLSFTPFTAK</sequence>
<gene>
    <name evidence="3" type="ORF">CYMTET_23925</name>
</gene>
<name>A0AAE0L0M1_9CHLO</name>
<accession>A0AAE0L0M1</accession>
<dbReference type="Gene3D" id="3.40.395.10">
    <property type="entry name" value="Adenoviral Proteinase, Chain A"/>
    <property type="match status" value="1"/>
</dbReference>
<keyword evidence="1" id="KW-0175">Coiled coil</keyword>